<keyword evidence="3" id="KW-1185">Reference proteome</keyword>
<gene>
    <name evidence="2" type="ORF">PPSC2_5</name>
</gene>
<reference evidence="2 3" key="1">
    <citation type="journal article" date="2018" name="Arch. Virol.">
        <title>Genomic characterization and phylogenetic analysis of the novel Pseudomonas phage PPSC2.</title>
        <authorList>
            <person name="Wu X."/>
            <person name="Wu Y."/>
            <person name="Tang Y."/>
            <person name="Gan B."/>
        </authorList>
    </citation>
    <scope>NUCLEOTIDE SEQUENCE [LARGE SCALE GENOMIC DNA]</scope>
</reference>
<dbReference type="Proteomes" id="UP000244827">
    <property type="component" value="Segment"/>
</dbReference>
<evidence type="ECO:0000313" key="2">
    <source>
        <dbReference type="EMBL" id="ATN92768.1"/>
    </source>
</evidence>
<evidence type="ECO:0000256" key="1">
    <source>
        <dbReference type="SAM" id="Coils"/>
    </source>
</evidence>
<protein>
    <submittedName>
        <fullName evidence="2">Uncharacterized protein</fullName>
    </submittedName>
</protein>
<dbReference type="EMBL" id="MF893340">
    <property type="protein sequence ID" value="ATN92768.1"/>
    <property type="molecule type" value="Genomic_DNA"/>
</dbReference>
<accession>A0A2R2YAH1</accession>
<evidence type="ECO:0000313" key="3">
    <source>
        <dbReference type="Proteomes" id="UP000244827"/>
    </source>
</evidence>
<organism evidence="2 3">
    <name type="scientific">Pseudomonas phage PPSC2</name>
    <dbReference type="NCBI Taxonomy" id="2041350"/>
    <lineage>
        <taxon>Viruses</taxon>
        <taxon>Duplodnaviria</taxon>
        <taxon>Heunggongvirae</taxon>
        <taxon>Uroviricota</taxon>
        <taxon>Caudoviricetes</taxon>
        <taxon>Vandenendeviridae</taxon>
        <taxon>Gorskivirinae</taxon>
        <taxon>Shenlongvirus</taxon>
        <taxon>Shenlongvirus PPSC2</taxon>
    </lineage>
</organism>
<sequence length="308" mass="33318">MTIPAKRRLSDIKFEHEGAHVALVSRQQGGPANGVTTLITKATHNIPQELIEKATTVSVEMQFPEFLRRFFGLYWDDAEVLSCVMGCGRTEYPDDDAKDWIDQRVESIHIMKSVYLAQDLEKALAALTPEQSLAVLKDQAMLEKALASVPEHTKSQHGEPTTMEQILKSAHLEALADAVAIEKAAGASALAVIQKALDDQTEVLKAVQAEVETFKAAQATAKVEARKAALVDAKVAADKVESVLKALEVLSDEAFTSQVELIKSMSTAVDNSDMMQETGVQGDGGVSAEEEDRTTAILKAKYAPKAAK</sequence>
<dbReference type="InterPro" id="IPR058894">
    <property type="entry name" value="PhiTE_211_coil-containing-like"/>
</dbReference>
<keyword evidence="1" id="KW-0175">Coiled coil</keyword>
<feature type="coiled-coil region" evidence="1">
    <location>
        <begin position="190"/>
        <end position="217"/>
    </location>
</feature>
<proteinExistence type="predicted"/>
<dbReference type="Pfam" id="PF26210">
    <property type="entry name" value="Phage_phiTE_211"/>
    <property type="match status" value="1"/>
</dbReference>
<name>A0A2R2YAH1_9CAUD</name>